<dbReference type="InterPro" id="IPR011545">
    <property type="entry name" value="DEAD/DEAH_box_helicase_dom"/>
</dbReference>
<dbReference type="NCBIfam" id="TIGR00643">
    <property type="entry name" value="recG"/>
    <property type="match status" value="1"/>
</dbReference>
<dbReference type="PROSITE" id="PS51194">
    <property type="entry name" value="HELICASE_CTER"/>
    <property type="match status" value="1"/>
</dbReference>
<dbReference type="Gene3D" id="2.40.50.140">
    <property type="entry name" value="Nucleic acid-binding proteins"/>
    <property type="match status" value="1"/>
</dbReference>
<evidence type="ECO:0000256" key="7">
    <source>
        <dbReference type="ARBA" id="ARBA00022840"/>
    </source>
</evidence>
<name>A0A1I7EXW2_9FIRM</name>
<dbReference type="PROSITE" id="PS51192">
    <property type="entry name" value="HELICASE_ATP_BIND_1"/>
    <property type="match status" value="1"/>
</dbReference>
<evidence type="ECO:0000256" key="3">
    <source>
        <dbReference type="ARBA" id="ARBA00022741"/>
    </source>
</evidence>
<dbReference type="PANTHER" id="PTHR47964:SF1">
    <property type="entry name" value="ATP-DEPENDENT DNA HELICASE HOMOLOG RECG, CHLOROPLASTIC"/>
    <property type="match status" value="1"/>
</dbReference>
<dbReference type="AlphaFoldDB" id="A0A1I7EXW2"/>
<gene>
    <name evidence="18" type="ORF">SAMN05216508_10193</name>
</gene>
<dbReference type="SUPFAM" id="SSF50249">
    <property type="entry name" value="Nucleic acid-binding proteins"/>
    <property type="match status" value="1"/>
</dbReference>
<dbReference type="EMBL" id="FPBT01000001">
    <property type="protein sequence ID" value="SFU28773.1"/>
    <property type="molecule type" value="Genomic_DNA"/>
</dbReference>
<evidence type="ECO:0000256" key="15">
    <source>
        <dbReference type="RuleBase" id="RU363016"/>
    </source>
</evidence>
<dbReference type="PANTHER" id="PTHR47964">
    <property type="entry name" value="ATP-DEPENDENT DNA HELICASE HOMOLOG RECG, CHLOROPLASTIC"/>
    <property type="match status" value="1"/>
</dbReference>
<evidence type="ECO:0000256" key="1">
    <source>
        <dbReference type="ARBA" id="ARBA00007504"/>
    </source>
</evidence>
<evidence type="ECO:0000256" key="5">
    <source>
        <dbReference type="ARBA" id="ARBA00022801"/>
    </source>
</evidence>
<evidence type="ECO:0000256" key="8">
    <source>
        <dbReference type="ARBA" id="ARBA00023125"/>
    </source>
</evidence>
<dbReference type="InterPro" id="IPR047112">
    <property type="entry name" value="RecG/Mfd"/>
</dbReference>
<dbReference type="InterPro" id="IPR027417">
    <property type="entry name" value="P-loop_NTPase"/>
</dbReference>
<evidence type="ECO:0000259" key="17">
    <source>
        <dbReference type="PROSITE" id="PS51194"/>
    </source>
</evidence>
<keyword evidence="4 15" id="KW-0227">DNA damage</keyword>
<comment type="catalytic activity">
    <reaction evidence="12 15">
        <text>Couples ATP hydrolysis with the unwinding of duplex DNA by translocating in the 3'-5' direction.</text>
        <dbReference type="EC" id="5.6.2.4"/>
    </reaction>
</comment>
<dbReference type="Pfam" id="PF00271">
    <property type="entry name" value="Helicase_C"/>
    <property type="match status" value="1"/>
</dbReference>
<keyword evidence="3 15" id="KW-0547">Nucleotide-binding</keyword>
<dbReference type="SMART" id="SM00487">
    <property type="entry name" value="DEXDc"/>
    <property type="match status" value="1"/>
</dbReference>
<feature type="domain" description="Helicase C-terminal" evidence="17">
    <location>
        <begin position="451"/>
        <end position="610"/>
    </location>
</feature>
<dbReference type="SMART" id="SM00490">
    <property type="entry name" value="HELICc"/>
    <property type="match status" value="1"/>
</dbReference>
<keyword evidence="19" id="KW-1185">Reference proteome</keyword>
<comment type="function">
    <text evidence="15">Plays a critical role in recombination and DNA repair. Helps process Holliday junction intermediates to mature products by catalyzing branch migration. Has replication fork regression activity, unwinds stalled or blocked replication forks to make a HJ that can be resolved. Has a DNA unwinding activity characteristic of a DNA helicase with 3'-5' polarity.</text>
</comment>
<sequence length="681" mass="76903">MNLTDSITVLKGVGPKKAAVLENAGIRDVHDLVYYFPRKYEDRRLETQIRDAEPETDCLVVGIVRSRRYHGSRFSRKAPLSILVEDSTGTMEMLFFNGRYLENLFQPGAGYSFYGRVTRNRDRLQMIHPEFHRQGDPGDIRGILPVYSLTAGLSQKEIRKLTRQALDALEDVPEWLPAPLRQRYHLADARFALMNMHFPENTKYLQMARYRVVFDELFTLETGMHYLRDGVLPRENGIVIDPAPGAEFIRGLSFRLTEGQREAWQAIGEDLSLDRPMNRLIQGDVGSGKTVVAETAMFAAVKAGYQAVMMAPTEILARQHADSVGEDFARYGIRVGLLTGSLKAGQKAAVLDKLASGEIDVLIGTHAVLEPGVRFRDLGLVVTDEQHRFGVSQRQLLSEKGKHPNVMIMTATPIPRTLAVILFGNLDVSSIRTMPEGRKKIDTYVIRSEGKRQKMYDFVGERLAEGRQAYVVAPLIEESDTVEAKSAEELYQELSGRFPDFRVGLLHGAMKPEEKSSIMEDFAEGRIRLLVSTVVIEVGINVRNATVMVLENCERFGLAQMHQLRGRVGRGSLKSYCFLVLRGESEIALERAKIMKESSDGFRIAEEDLRLRGPGELFGTRQHGLPERMISDLVRHRDVLEKAGRAAEEILEEDPSLTLPEHEELRIRVRKMFHGLERLEM</sequence>
<dbReference type="GO" id="GO:0006310">
    <property type="term" value="P:DNA recombination"/>
    <property type="evidence" value="ECO:0007669"/>
    <property type="project" value="UniProtKB-UniRule"/>
</dbReference>
<dbReference type="Pfam" id="PF17191">
    <property type="entry name" value="RecG_wedge"/>
    <property type="match status" value="1"/>
</dbReference>
<dbReference type="CDD" id="cd04488">
    <property type="entry name" value="RecG_wedge_OBF"/>
    <property type="match status" value="1"/>
</dbReference>
<dbReference type="EC" id="5.6.2.4" evidence="13 15"/>
<comment type="similarity">
    <text evidence="1 15">Belongs to the helicase family. RecG subfamily.</text>
</comment>
<evidence type="ECO:0000313" key="19">
    <source>
        <dbReference type="Proteomes" id="UP000198817"/>
    </source>
</evidence>
<dbReference type="InterPro" id="IPR033454">
    <property type="entry name" value="RecG_wedge"/>
</dbReference>
<keyword evidence="9 15" id="KW-0233">DNA recombination</keyword>
<keyword evidence="8" id="KW-0238">DNA-binding</keyword>
<evidence type="ECO:0000256" key="12">
    <source>
        <dbReference type="ARBA" id="ARBA00034617"/>
    </source>
</evidence>
<evidence type="ECO:0000256" key="2">
    <source>
        <dbReference type="ARBA" id="ARBA00017846"/>
    </source>
</evidence>
<keyword evidence="6 15" id="KW-0347">Helicase</keyword>
<dbReference type="InterPro" id="IPR014001">
    <property type="entry name" value="Helicase_ATP-bd"/>
</dbReference>
<dbReference type="GO" id="GO:0003677">
    <property type="term" value="F:DNA binding"/>
    <property type="evidence" value="ECO:0007669"/>
    <property type="project" value="UniProtKB-KW"/>
</dbReference>
<protein>
    <recommendedName>
        <fullName evidence="2 15">ATP-dependent DNA helicase RecG</fullName>
        <ecNumber evidence="13 15">5.6.2.4</ecNumber>
    </recommendedName>
</protein>
<dbReference type="NCBIfam" id="NF008168">
    <property type="entry name" value="PRK10917.2-2"/>
    <property type="match status" value="1"/>
</dbReference>
<dbReference type="GO" id="GO:0005524">
    <property type="term" value="F:ATP binding"/>
    <property type="evidence" value="ECO:0007669"/>
    <property type="project" value="UniProtKB-KW"/>
</dbReference>
<evidence type="ECO:0000256" key="11">
    <source>
        <dbReference type="ARBA" id="ARBA00023235"/>
    </source>
</evidence>
<evidence type="ECO:0000256" key="4">
    <source>
        <dbReference type="ARBA" id="ARBA00022763"/>
    </source>
</evidence>
<evidence type="ECO:0000256" key="6">
    <source>
        <dbReference type="ARBA" id="ARBA00022806"/>
    </source>
</evidence>
<dbReference type="Proteomes" id="UP000198817">
    <property type="component" value="Unassembled WGS sequence"/>
</dbReference>
<keyword evidence="5 15" id="KW-0378">Hydrolase</keyword>
<organism evidence="18 19">
    <name type="scientific">Eubacterium pyruvativorans</name>
    <dbReference type="NCBI Taxonomy" id="155865"/>
    <lineage>
        <taxon>Bacteria</taxon>
        <taxon>Bacillati</taxon>
        <taxon>Bacillota</taxon>
        <taxon>Clostridia</taxon>
        <taxon>Eubacteriales</taxon>
        <taxon>Eubacteriaceae</taxon>
        <taxon>Eubacterium</taxon>
    </lineage>
</organism>
<dbReference type="GO" id="GO:0006281">
    <property type="term" value="P:DNA repair"/>
    <property type="evidence" value="ECO:0007669"/>
    <property type="project" value="UniProtKB-UniRule"/>
</dbReference>
<evidence type="ECO:0000256" key="10">
    <source>
        <dbReference type="ARBA" id="ARBA00023204"/>
    </source>
</evidence>
<evidence type="ECO:0000313" key="18">
    <source>
        <dbReference type="EMBL" id="SFU28773.1"/>
    </source>
</evidence>
<comment type="catalytic activity">
    <reaction evidence="14 15">
        <text>ATP + H2O = ADP + phosphate + H(+)</text>
        <dbReference type="Rhea" id="RHEA:13065"/>
        <dbReference type="ChEBI" id="CHEBI:15377"/>
        <dbReference type="ChEBI" id="CHEBI:15378"/>
        <dbReference type="ChEBI" id="CHEBI:30616"/>
        <dbReference type="ChEBI" id="CHEBI:43474"/>
        <dbReference type="ChEBI" id="CHEBI:456216"/>
        <dbReference type="EC" id="5.6.2.4"/>
    </reaction>
</comment>
<dbReference type="GO" id="GO:0043138">
    <property type="term" value="F:3'-5' DNA helicase activity"/>
    <property type="evidence" value="ECO:0007669"/>
    <property type="project" value="UniProtKB-EC"/>
</dbReference>
<evidence type="ECO:0000256" key="13">
    <source>
        <dbReference type="ARBA" id="ARBA00034808"/>
    </source>
</evidence>
<dbReference type="STRING" id="155865.SAMN05216515_10294"/>
<dbReference type="NCBIfam" id="NF008165">
    <property type="entry name" value="PRK10917.1-3"/>
    <property type="match status" value="1"/>
</dbReference>
<dbReference type="GO" id="GO:0016887">
    <property type="term" value="F:ATP hydrolysis activity"/>
    <property type="evidence" value="ECO:0007669"/>
    <property type="project" value="RHEA"/>
</dbReference>
<keyword evidence="7 15" id="KW-0067">ATP-binding</keyword>
<evidence type="ECO:0000256" key="14">
    <source>
        <dbReference type="ARBA" id="ARBA00048988"/>
    </source>
</evidence>
<dbReference type="OrthoDB" id="9804325at2"/>
<dbReference type="SUPFAM" id="SSF52540">
    <property type="entry name" value="P-loop containing nucleoside triphosphate hydrolases"/>
    <property type="match status" value="2"/>
</dbReference>
<keyword evidence="10 15" id="KW-0234">DNA repair</keyword>
<dbReference type="InterPro" id="IPR001650">
    <property type="entry name" value="Helicase_C-like"/>
</dbReference>
<evidence type="ECO:0000256" key="9">
    <source>
        <dbReference type="ARBA" id="ARBA00023172"/>
    </source>
</evidence>
<accession>A0A1I7EXW2</accession>
<dbReference type="Gene3D" id="3.40.50.300">
    <property type="entry name" value="P-loop containing nucleotide triphosphate hydrolases"/>
    <property type="match status" value="2"/>
</dbReference>
<dbReference type="Pfam" id="PF00270">
    <property type="entry name" value="DEAD"/>
    <property type="match status" value="1"/>
</dbReference>
<keyword evidence="11" id="KW-0413">Isomerase</keyword>
<dbReference type="InterPro" id="IPR045562">
    <property type="entry name" value="RecG_dom3_C"/>
</dbReference>
<dbReference type="CDD" id="cd17992">
    <property type="entry name" value="DEXHc_RecG"/>
    <property type="match status" value="1"/>
</dbReference>
<dbReference type="InterPro" id="IPR012340">
    <property type="entry name" value="NA-bd_OB-fold"/>
</dbReference>
<reference evidence="18 19" key="1">
    <citation type="submission" date="2016-10" db="EMBL/GenBank/DDBJ databases">
        <authorList>
            <person name="de Groot N.N."/>
        </authorList>
    </citation>
    <scope>NUCLEOTIDE SEQUENCE [LARGE SCALE GENOMIC DNA]</scope>
    <source>
        <strain evidence="18 19">KHGC13</strain>
    </source>
</reference>
<proteinExistence type="inferred from homology"/>
<dbReference type="RefSeq" id="WP_090469173.1">
    <property type="nucleotide sequence ID" value="NZ_FOWF01000002.1"/>
</dbReference>
<dbReference type="InterPro" id="IPR004609">
    <property type="entry name" value="ATP-dep_DNA_helicase_RecG"/>
</dbReference>
<evidence type="ECO:0000259" key="16">
    <source>
        <dbReference type="PROSITE" id="PS51192"/>
    </source>
</evidence>
<feature type="domain" description="Helicase ATP-binding" evidence="16">
    <location>
        <begin position="270"/>
        <end position="431"/>
    </location>
</feature>
<dbReference type="Pfam" id="PF19833">
    <property type="entry name" value="RecG_dom3_C"/>
    <property type="match status" value="1"/>
</dbReference>